<dbReference type="InterPro" id="IPR000709">
    <property type="entry name" value="Leu_Ile_Val-bd"/>
</dbReference>
<dbReference type="AlphaFoldDB" id="A0AA42CFD4"/>
<comment type="similarity">
    <text evidence="1">Belongs to the leucine-binding protein family.</text>
</comment>
<evidence type="ECO:0000256" key="1">
    <source>
        <dbReference type="ARBA" id="ARBA00010062"/>
    </source>
</evidence>
<dbReference type="InterPro" id="IPR051010">
    <property type="entry name" value="BCAA_transport"/>
</dbReference>
<accession>A0AA42CFD4</accession>
<keyword evidence="2" id="KW-0813">Transport</keyword>
<dbReference type="InterPro" id="IPR028081">
    <property type="entry name" value="Leu-bd"/>
</dbReference>
<dbReference type="Pfam" id="PF13458">
    <property type="entry name" value="Peripla_BP_6"/>
    <property type="match status" value="1"/>
</dbReference>
<dbReference type="InterPro" id="IPR028082">
    <property type="entry name" value="Peripla_BP_I"/>
</dbReference>
<keyword evidence="4" id="KW-0029">Amino-acid transport</keyword>
<organism evidence="6 7">
    <name type="scientific">Limobrevibacterium gyesilva</name>
    <dbReference type="NCBI Taxonomy" id="2991712"/>
    <lineage>
        <taxon>Bacteria</taxon>
        <taxon>Pseudomonadati</taxon>
        <taxon>Pseudomonadota</taxon>
        <taxon>Alphaproteobacteria</taxon>
        <taxon>Acetobacterales</taxon>
        <taxon>Acetobacteraceae</taxon>
        <taxon>Limobrevibacterium</taxon>
    </lineage>
</organism>
<name>A0AA42CFD4_9PROT</name>
<evidence type="ECO:0000256" key="4">
    <source>
        <dbReference type="ARBA" id="ARBA00022970"/>
    </source>
</evidence>
<proteinExistence type="inferred from homology"/>
<protein>
    <submittedName>
        <fullName evidence="6">ABC transporter substrate-binding protein</fullName>
    </submittedName>
</protein>
<keyword evidence="7" id="KW-1185">Reference proteome</keyword>
<reference evidence="6" key="1">
    <citation type="submission" date="2022-09" db="EMBL/GenBank/DDBJ databases">
        <title>Rhodovastum sp. nov. RN2-1 isolated from soil in Seongnam, South Korea.</title>
        <authorList>
            <person name="Le N.T."/>
        </authorList>
    </citation>
    <scope>NUCLEOTIDE SEQUENCE</scope>
    <source>
        <strain evidence="6">RN2-1</strain>
    </source>
</reference>
<dbReference type="RefSeq" id="WP_264715965.1">
    <property type="nucleotide sequence ID" value="NZ_JAPDNT010000029.1"/>
</dbReference>
<sequence>MRISRRTLIAGTAGMLAAPAIVRAQGSTPIRIGEINSYTAIPAFTVPYRMGWQLAVEQVNAAGGVLGRKIEVISRDDAGRPPDAIRLAGELLNDQKVDLLSGTFLSNVGLAISDFAKQNRKLFVAGEPLSDALVWENGHRYAFRLRPSTYMQAAMLVDDAAKLNAKRWVTVSPNYEYGQSVVKWFKQLLAAKQPGVEFVGEQWPALGKIDAGATVAALAQAKPDAILNATFGPDLTNFVRQGNTRGLFEGRGVVSVLTGEPEYLEPLGDETPEGWIVTGYPVDSVTDPTNKAFIEAYKAKFNELPKMGSVVGHALITSIVAGIAKSGSVDTEKMADGFPGATFDTPFGKANWRALDHQGTLGTYVGKTALKGGKGTMVDWRYVDGTDALPPDDVVRKMRPA</sequence>
<keyword evidence="3" id="KW-0732">Signal</keyword>
<dbReference type="PANTHER" id="PTHR30483:SF37">
    <property type="entry name" value="ABC TRANSPORTER SUBSTRATE-BINDING PROTEIN"/>
    <property type="match status" value="1"/>
</dbReference>
<evidence type="ECO:0000313" key="7">
    <source>
        <dbReference type="Proteomes" id="UP001165679"/>
    </source>
</evidence>
<comment type="caution">
    <text evidence="6">The sequence shown here is derived from an EMBL/GenBank/DDBJ whole genome shotgun (WGS) entry which is preliminary data.</text>
</comment>
<dbReference type="GO" id="GO:0006865">
    <property type="term" value="P:amino acid transport"/>
    <property type="evidence" value="ECO:0007669"/>
    <property type="project" value="UniProtKB-KW"/>
</dbReference>
<dbReference type="Proteomes" id="UP001165679">
    <property type="component" value="Unassembled WGS sequence"/>
</dbReference>
<dbReference type="EMBL" id="JAPDNT010000029">
    <property type="protein sequence ID" value="MCW3477063.1"/>
    <property type="molecule type" value="Genomic_DNA"/>
</dbReference>
<dbReference type="PANTHER" id="PTHR30483">
    <property type="entry name" value="LEUCINE-SPECIFIC-BINDING PROTEIN"/>
    <property type="match status" value="1"/>
</dbReference>
<dbReference type="PRINTS" id="PR00337">
    <property type="entry name" value="LEUILEVALBP"/>
</dbReference>
<evidence type="ECO:0000256" key="3">
    <source>
        <dbReference type="ARBA" id="ARBA00022729"/>
    </source>
</evidence>
<dbReference type="CDD" id="cd06330">
    <property type="entry name" value="PBP1_As_SBP-like"/>
    <property type="match status" value="1"/>
</dbReference>
<evidence type="ECO:0000256" key="2">
    <source>
        <dbReference type="ARBA" id="ARBA00022448"/>
    </source>
</evidence>
<feature type="domain" description="Leucine-binding protein" evidence="5">
    <location>
        <begin position="29"/>
        <end position="368"/>
    </location>
</feature>
<dbReference type="Gene3D" id="3.40.50.2300">
    <property type="match status" value="2"/>
</dbReference>
<evidence type="ECO:0000259" key="5">
    <source>
        <dbReference type="Pfam" id="PF13458"/>
    </source>
</evidence>
<evidence type="ECO:0000313" key="6">
    <source>
        <dbReference type="EMBL" id="MCW3477063.1"/>
    </source>
</evidence>
<dbReference type="SUPFAM" id="SSF53822">
    <property type="entry name" value="Periplasmic binding protein-like I"/>
    <property type="match status" value="1"/>
</dbReference>
<reference evidence="6" key="2">
    <citation type="submission" date="2022-10" db="EMBL/GenBank/DDBJ databases">
        <authorList>
            <person name="Trinh H.N."/>
        </authorList>
    </citation>
    <scope>NUCLEOTIDE SEQUENCE</scope>
    <source>
        <strain evidence="6">RN2-1</strain>
    </source>
</reference>
<gene>
    <name evidence="6" type="ORF">OL599_21060</name>
</gene>